<reference evidence="2 3" key="1">
    <citation type="submission" date="2019-07" db="EMBL/GenBank/DDBJ databases">
        <title>Whole genome shotgun sequence of Methylobacterium haplocladii NBRC 107714.</title>
        <authorList>
            <person name="Hosoyama A."/>
            <person name="Uohara A."/>
            <person name="Ohji S."/>
            <person name="Ichikawa N."/>
        </authorList>
    </citation>
    <scope>NUCLEOTIDE SEQUENCE [LARGE SCALE GENOMIC DNA]</scope>
    <source>
        <strain evidence="2 3">NBRC 107714</strain>
    </source>
</reference>
<feature type="signal peptide" evidence="1">
    <location>
        <begin position="1"/>
        <end position="18"/>
    </location>
</feature>
<keyword evidence="1" id="KW-0732">Signal</keyword>
<dbReference type="RefSeq" id="WP_170249032.1">
    <property type="nucleotide sequence ID" value="NZ_BJZT01000008.1"/>
</dbReference>
<evidence type="ECO:0000313" key="2">
    <source>
        <dbReference type="EMBL" id="GEO98637.1"/>
    </source>
</evidence>
<name>A0A512ILQ2_9HYPH</name>
<accession>A0A512ILQ2</accession>
<evidence type="ECO:0000256" key="1">
    <source>
        <dbReference type="SAM" id="SignalP"/>
    </source>
</evidence>
<protein>
    <submittedName>
        <fullName evidence="2">Uncharacterized protein</fullName>
    </submittedName>
</protein>
<dbReference type="AlphaFoldDB" id="A0A512ILQ2"/>
<dbReference type="EMBL" id="BJZT01000008">
    <property type="protein sequence ID" value="GEO98637.1"/>
    <property type="molecule type" value="Genomic_DNA"/>
</dbReference>
<keyword evidence="3" id="KW-1185">Reference proteome</keyword>
<sequence length="93" mass="10002">MRLFLITCLVLTCTGASAESPPGPRTIVACDNLVTLRRLMAQDPEGDTIPAEFGGCRAIPPDGIGDVEKRAMIGDAPYECRTLKDGPCLWVRP</sequence>
<organism evidence="2 3">
    <name type="scientific">Methylobacterium haplocladii</name>
    <dbReference type="NCBI Taxonomy" id="1176176"/>
    <lineage>
        <taxon>Bacteria</taxon>
        <taxon>Pseudomonadati</taxon>
        <taxon>Pseudomonadota</taxon>
        <taxon>Alphaproteobacteria</taxon>
        <taxon>Hyphomicrobiales</taxon>
        <taxon>Methylobacteriaceae</taxon>
        <taxon>Methylobacterium</taxon>
    </lineage>
</organism>
<proteinExistence type="predicted"/>
<gene>
    <name evidence="2" type="ORF">MHA02_10250</name>
</gene>
<feature type="chain" id="PRO_5022217997" evidence="1">
    <location>
        <begin position="19"/>
        <end position="93"/>
    </location>
</feature>
<comment type="caution">
    <text evidence="2">The sequence shown here is derived from an EMBL/GenBank/DDBJ whole genome shotgun (WGS) entry which is preliminary data.</text>
</comment>
<dbReference type="Proteomes" id="UP000321258">
    <property type="component" value="Unassembled WGS sequence"/>
</dbReference>
<evidence type="ECO:0000313" key="3">
    <source>
        <dbReference type="Proteomes" id="UP000321258"/>
    </source>
</evidence>